<dbReference type="InterPro" id="IPR051091">
    <property type="entry name" value="O-Glucosyltr/Glycosyltrsf_90"/>
</dbReference>
<dbReference type="AlphaFoldDB" id="A0A1A6AFR8"/>
<dbReference type="SMART" id="SM00672">
    <property type="entry name" value="CAP10"/>
    <property type="match status" value="1"/>
</dbReference>
<reference evidence="5" key="3">
    <citation type="submission" date="2024-02" db="EMBL/GenBank/DDBJ databases">
        <title>Comparative genomics of Cryptococcus and Kwoniella reveals pathogenesis evolution and contrasting modes of karyotype evolution via chromosome fusion or intercentromeric recombination.</title>
        <authorList>
            <person name="Coelho M.A."/>
            <person name="David-Palma M."/>
            <person name="Shea T."/>
            <person name="Bowers K."/>
            <person name="McGinley-Smith S."/>
            <person name="Mohammad A.W."/>
            <person name="Gnirke A."/>
            <person name="Yurkov A.M."/>
            <person name="Nowrousian M."/>
            <person name="Sun S."/>
            <person name="Cuomo C.A."/>
            <person name="Heitman J."/>
        </authorList>
    </citation>
    <scope>NUCLEOTIDE SEQUENCE</scope>
    <source>
        <strain evidence="5">CBS 10117</strain>
    </source>
</reference>
<dbReference type="InterPro" id="IPR006598">
    <property type="entry name" value="CAP10"/>
</dbReference>
<dbReference type="EMBL" id="KI894027">
    <property type="protein sequence ID" value="OBR88922.1"/>
    <property type="molecule type" value="Genomic_DNA"/>
</dbReference>
<dbReference type="GeneID" id="28964439"/>
<dbReference type="VEuPathDB" id="FungiDB:I303_00740"/>
<reference evidence="4" key="1">
    <citation type="submission" date="2013-07" db="EMBL/GenBank/DDBJ databases">
        <title>The Genome Sequence of Cryptococcus dejecticola CBS10117.</title>
        <authorList>
            <consortium name="The Broad Institute Genome Sequencing Platform"/>
            <person name="Cuomo C."/>
            <person name="Litvintseva A."/>
            <person name="Chen Y."/>
            <person name="Heitman J."/>
            <person name="Sun S."/>
            <person name="Springer D."/>
            <person name="Dromer F."/>
            <person name="Young S.K."/>
            <person name="Zeng Q."/>
            <person name="Gargeya S."/>
            <person name="Fitzgerald M."/>
            <person name="Abouelleil A."/>
            <person name="Alvarado L."/>
            <person name="Berlin A.M."/>
            <person name="Chapman S.B."/>
            <person name="Dewar J."/>
            <person name="Goldberg J."/>
            <person name="Griggs A."/>
            <person name="Gujja S."/>
            <person name="Hansen M."/>
            <person name="Howarth C."/>
            <person name="Imamovic A."/>
            <person name="Larimer J."/>
            <person name="McCowan C."/>
            <person name="Murphy C."/>
            <person name="Pearson M."/>
            <person name="Priest M."/>
            <person name="Roberts A."/>
            <person name="Saif S."/>
            <person name="Shea T."/>
            <person name="Sykes S."/>
            <person name="Wortman J."/>
            <person name="Nusbaum C."/>
            <person name="Birren B."/>
        </authorList>
    </citation>
    <scope>NUCLEOTIDE SEQUENCE [LARGE SCALE GENOMIC DNA]</scope>
    <source>
        <strain evidence="4">CBS 10117</strain>
    </source>
</reference>
<dbReference type="PANTHER" id="PTHR12203">
    <property type="entry name" value="KDEL LYS-ASP-GLU-LEU CONTAINING - RELATED"/>
    <property type="match status" value="1"/>
</dbReference>
<dbReference type="STRING" id="1296121.A0A1A6AFR8"/>
<dbReference type="Proteomes" id="UP000078595">
    <property type="component" value="Chromosome 1"/>
</dbReference>
<evidence type="ECO:0000256" key="1">
    <source>
        <dbReference type="ARBA" id="ARBA00010118"/>
    </source>
</evidence>
<dbReference type="PANTHER" id="PTHR12203:SF35">
    <property type="entry name" value="PROTEIN O-GLUCOSYLTRANSFERASE 1"/>
    <property type="match status" value="1"/>
</dbReference>
<evidence type="ECO:0000313" key="6">
    <source>
        <dbReference type="Proteomes" id="UP000078595"/>
    </source>
</evidence>
<keyword evidence="6" id="KW-1185">Reference proteome</keyword>
<reference evidence="5" key="2">
    <citation type="submission" date="2013-07" db="EMBL/GenBank/DDBJ databases">
        <authorList>
            <consortium name="The Broad Institute Genome Sequencing Platform"/>
            <person name="Cuomo C."/>
            <person name="Litvintseva A."/>
            <person name="Chen Y."/>
            <person name="Heitman J."/>
            <person name="Sun S."/>
            <person name="Springer D."/>
            <person name="Dromer F."/>
            <person name="Young S.K."/>
            <person name="Zeng Q."/>
            <person name="Gargeya S."/>
            <person name="Fitzgerald M."/>
            <person name="Abouelleil A."/>
            <person name="Alvarado L."/>
            <person name="Berlin A.M."/>
            <person name="Chapman S.B."/>
            <person name="Dewar J."/>
            <person name="Goldberg J."/>
            <person name="Griggs A."/>
            <person name="Gujja S."/>
            <person name="Hansen M."/>
            <person name="Howarth C."/>
            <person name="Imamovic A."/>
            <person name="Larimer J."/>
            <person name="McCowan C."/>
            <person name="Murphy C."/>
            <person name="Pearson M."/>
            <person name="Priest M."/>
            <person name="Roberts A."/>
            <person name="Saif S."/>
            <person name="Shea T."/>
            <person name="Sykes S."/>
            <person name="Wortman J."/>
            <person name="Nusbaum C."/>
            <person name="Birren B."/>
        </authorList>
    </citation>
    <scope>NUCLEOTIDE SEQUENCE</scope>
    <source>
        <strain evidence="5">CBS 10117</strain>
    </source>
</reference>
<proteinExistence type="inferred from homology"/>
<dbReference type="RefSeq" id="XP_018266764.1">
    <property type="nucleotide sequence ID" value="XM_018404110.1"/>
</dbReference>
<protein>
    <submittedName>
        <fullName evidence="4">Capsular associated protein</fullName>
    </submittedName>
</protein>
<evidence type="ECO:0000313" key="4">
    <source>
        <dbReference type="EMBL" id="OBR88922.1"/>
    </source>
</evidence>
<dbReference type="OrthoDB" id="202415at2759"/>
<dbReference type="Pfam" id="PF05686">
    <property type="entry name" value="Glyco_transf_90"/>
    <property type="match status" value="1"/>
</dbReference>
<sequence>MPIPQGIASRNRVLALAGVVFSLLFLLHFLFPGSNKLLAHTQRWTTASSSVIRSKFLRAKAKAPRPPIHHPIPKLMADAREEYDTKIRKQSKSLSEAVEEYKRRYGMGPPKGFDEWYKFAKKHNSIIIDEYDQLIRDLKPFWLFTGEELRRRCIQVGFLPSVDLVRIENGHTRTIDVSKGFDDSEVGARAKGFRVMLEKFQDKLPDMDFPINEKAEGRILVPWEENLFSNLTADSSKGIEHVLGGEFIPDWRGDGNVWEAYRRTCEPSSQARRLFGSLRSHLKEGQAPISRLADAGITSDVLSEDFQFPDDVDDKFDFCAHPWAHYNQGHFFSDWRTIHALYPMFSPAKGVGYSDILIPSHYYFSSTKRYTYGWDPVNMVIKDVDDMETPWEEKSDDIFWRGATTGGGSSPPGFLAQYQRHRFIKMTSDTSDVNKTVVFADPPGTNNFVSAQVPIGQLNEDMMDVAFTKAVGCTQYPGGCDGMRKDHRFADAVPLGENWRHKYLIDVDGMGYSARLFALLKSESAVLKSTVYTEFMSEWLQPWLHYIPISQLYQELYNVHAFFSGPSEAMLDASNATRGAFQAPGLTTRRLDGDAELRKIAKAGRDWMFTVGRKIDMEIYVYRLCLEWGRLTADDRDEMTYQG</sequence>
<organism evidence="4">
    <name type="scientific">Kwoniella dejecticola CBS 10117</name>
    <dbReference type="NCBI Taxonomy" id="1296121"/>
    <lineage>
        <taxon>Eukaryota</taxon>
        <taxon>Fungi</taxon>
        <taxon>Dikarya</taxon>
        <taxon>Basidiomycota</taxon>
        <taxon>Agaricomycotina</taxon>
        <taxon>Tremellomycetes</taxon>
        <taxon>Tremellales</taxon>
        <taxon>Cryptococcaceae</taxon>
        <taxon>Kwoniella</taxon>
    </lineage>
</organism>
<keyword evidence="2" id="KW-0808">Transferase</keyword>
<feature type="domain" description="Glycosyl transferase CAP10" evidence="3">
    <location>
        <begin position="302"/>
        <end position="607"/>
    </location>
</feature>
<accession>A0A1A6AFR8</accession>
<evidence type="ECO:0000259" key="3">
    <source>
        <dbReference type="SMART" id="SM00672"/>
    </source>
</evidence>
<dbReference type="GO" id="GO:0016740">
    <property type="term" value="F:transferase activity"/>
    <property type="evidence" value="ECO:0007669"/>
    <property type="project" value="UniProtKB-KW"/>
</dbReference>
<evidence type="ECO:0000256" key="2">
    <source>
        <dbReference type="ARBA" id="ARBA00022679"/>
    </source>
</evidence>
<name>A0A1A6AFR8_9TREE</name>
<comment type="similarity">
    <text evidence="1">Belongs to the glycosyltransferase 90 family.</text>
</comment>
<gene>
    <name evidence="4" type="ORF">I303_00740</name>
    <name evidence="5" type="ORF">I303_100737</name>
</gene>
<evidence type="ECO:0000313" key="5">
    <source>
        <dbReference type="EMBL" id="WWC58201.1"/>
    </source>
</evidence>
<dbReference type="KEGG" id="kdj:28964439"/>
<dbReference type="EMBL" id="CP144530">
    <property type="protein sequence ID" value="WWC58201.1"/>
    <property type="molecule type" value="Genomic_DNA"/>
</dbReference>